<dbReference type="Proteomes" id="UP001247620">
    <property type="component" value="Unassembled WGS sequence"/>
</dbReference>
<dbReference type="RefSeq" id="WP_310097422.1">
    <property type="nucleotide sequence ID" value="NZ_JAVDUU010000003.1"/>
</dbReference>
<proteinExistence type="predicted"/>
<accession>A0ABU1TD63</accession>
<keyword evidence="3" id="KW-1185">Reference proteome</keyword>
<name>A0ABU1TD63_9SPHI</name>
<organism evidence="2 3">
    <name type="scientific">Mucilaginibacter pocheonensis</name>
    <dbReference type="NCBI Taxonomy" id="398050"/>
    <lineage>
        <taxon>Bacteria</taxon>
        <taxon>Pseudomonadati</taxon>
        <taxon>Bacteroidota</taxon>
        <taxon>Sphingobacteriia</taxon>
        <taxon>Sphingobacteriales</taxon>
        <taxon>Sphingobacteriaceae</taxon>
        <taxon>Mucilaginibacter</taxon>
    </lineage>
</organism>
<dbReference type="Pfam" id="PF19268">
    <property type="entry name" value="CIS_TMP"/>
    <property type="match status" value="1"/>
</dbReference>
<protein>
    <submittedName>
        <fullName evidence="2">Uncharacterized protein</fullName>
    </submittedName>
</protein>
<evidence type="ECO:0000313" key="2">
    <source>
        <dbReference type="EMBL" id="MDR6943341.1"/>
    </source>
</evidence>
<dbReference type="InterPro" id="IPR045538">
    <property type="entry name" value="CIS_TMP"/>
</dbReference>
<feature type="region of interest" description="Disordered" evidence="1">
    <location>
        <begin position="300"/>
        <end position="340"/>
    </location>
</feature>
<gene>
    <name evidence="2" type="ORF">J2W55_003194</name>
</gene>
<dbReference type="EMBL" id="JAVDUU010000003">
    <property type="protein sequence ID" value="MDR6943341.1"/>
    <property type="molecule type" value="Genomic_DNA"/>
</dbReference>
<evidence type="ECO:0000313" key="3">
    <source>
        <dbReference type="Proteomes" id="UP001247620"/>
    </source>
</evidence>
<comment type="caution">
    <text evidence="2">The sequence shown here is derived from an EMBL/GenBank/DDBJ whole genome shotgun (WGS) entry which is preliminary data.</text>
</comment>
<reference evidence="2 3" key="1">
    <citation type="submission" date="2023-07" db="EMBL/GenBank/DDBJ databases">
        <title>Sorghum-associated microbial communities from plants grown in Nebraska, USA.</title>
        <authorList>
            <person name="Schachtman D."/>
        </authorList>
    </citation>
    <scope>NUCLEOTIDE SEQUENCE [LARGE SCALE GENOMIC DNA]</scope>
    <source>
        <strain evidence="2 3">3262</strain>
    </source>
</reference>
<feature type="compositionally biased region" description="Basic and acidic residues" evidence="1">
    <location>
        <begin position="309"/>
        <end position="340"/>
    </location>
</feature>
<evidence type="ECO:0000256" key="1">
    <source>
        <dbReference type="SAM" id="MobiDB-lite"/>
    </source>
</evidence>
<sequence length="515" mass="58403">MSRHIIHKQKVILNVLKLEDAHAFQNRVSALLQHELAGRMEAIFDELFPSDDIIRIDSLQLDLGNISSQNFEQDFKDNFTETLRKSLSAKKDTINDGNNDEILDSNQSALNAFIYFLENGTLPWYCSVKAITDWEADILKSFDGNKNQYFFDWFKDNYKTNPVVLQRLILQFSDIFLEKLLSTVVPSTDDAWGHIYNDLTCILSNCTKKIGPVRTEVWTCLFQALVNDPALGNNPAFAGAEDSELVFRALNLLTMHFGIAGTDISAPIEALVNRQLKTDIVKNGFNELKMFLVMQEDSNQNPKTGAVADEPKTTEKPQSINDKDVISKNKTGDKSRSASISKHDNLVGQESLYIKNCGVVILHYFLKPFFADLKLLNDEKFADNGSRQRAVLLLHYLATGNGHAAEFDLILEKILCGYPFNDTLPASIILSRKEKAESKKLLKAVTDHWIPLKNTSAEGLRSAFFERDGKLTKKENGWLLTVEQKTVDVLLNKLPWGFSTIRLPWMEQILNVDWY</sequence>